<feature type="transmembrane region" description="Helical" evidence="1">
    <location>
        <begin position="40"/>
        <end position="59"/>
    </location>
</feature>
<accession>A0ABN0BDR4</accession>
<dbReference type="EMBL" id="DS990400">
    <property type="protein sequence ID" value="EFR47727.1"/>
    <property type="molecule type" value="Genomic_DNA"/>
</dbReference>
<organism evidence="2 3">
    <name type="scientific">Helicobacter cinaedi CCUG 18818 = ATCC BAA-847</name>
    <dbReference type="NCBI Taxonomy" id="537971"/>
    <lineage>
        <taxon>Bacteria</taxon>
        <taxon>Pseudomonadati</taxon>
        <taxon>Campylobacterota</taxon>
        <taxon>Epsilonproteobacteria</taxon>
        <taxon>Campylobacterales</taxon>
        <taxon>Helicobacteraceae</taxon>
        <taxon>Helicobacter</taxon>
    </lineage>
</organism>
<evidence type="ECO:0000256" key="1">
    <source>
        <dbReference type="SAM" id="Phobius"/>
    </source>
</evidence>
<keyword evidence="3" id="KW-1185">Reference proteome</keyword>
<keyword evidence="1" id="KW-0472">Membrane</keyword>
<protein>
    <recommendedName>
        <fullName evidence="4">Integral membrane protein</fullName>
    </recommendedName>
</protein>
<gene>
    <name evidence="2" type="ORF">HCCG_02276</name>
</gene>
<dbReference type="Proteomes" id="UP000005755">
    <property type="component" value="Unassembled WGS sequence"/>
</dbReference>
<feature type="transmembrane region" description="Helical" evidence="1">
    <location>
        <begin position="71"/>
        <end position="92"/>
    </location>
</feature>
<evidence type="ECO:0000313" key="2">
    <source>
        <dbReference type="EMBL" id="EFR47727.1"/>
    </source>
</evidence>
<keyword evidence="1" id="KW-1133">Transmembrane helix</keyword>
<reference evidence="3" key="1">
    <citation type="journal article" date="2014" name="Genome Announc.">
        <title>Draft genome sequences of six enterohepatic helicobacter species isolated from humans and one from rhesus macaques.</title>
        <authorList>
            <person name="Shen Z."/>
            <person name="Sheh A."/>
            <person name="Young S.K."/>
            <person name="Abouelliel A."/>
            <person name="Ward D.V."/>
            <person name="Earl A.M."/>
            <person name="Fox J.G."/>
        </authorList>
    </citation>
    <scope>NUCLEOTIDE SEQUENCE [LARGE SCALE GENOMIC DNA]</scope>
    <source>
        <strain evidence="3">CCUG 18818</strain>
    </source>
</reference>
<keyword evidence="1" id="KW-0812">Transmembrane</keyword>
<evidence type="ECO:0000313" key="3">
    <source>
        <dbReference type="Proteomes" id="UP000005755"/>
    </source>
</evidence>
<proteinExistence type="predicted"/>
<evidence type="ECO:0008006" key="4">
    <source>
        <dbReference type="Google" id="ProtNLM"/>
    </source>
</evidence>
<sequence length="144" mass="17513">MLIAIIILLCALSIFLIPKIRKCFFKLLKDNEYFIKSRYIYLSSFMGSFLFPIIQAVWIMTMNSNKQGYIIALYFHTLFSIVVFIFFLFYFLRKRRLLCGFAKKRLRLRYFFINTLLVFASYIVLLPIFWFIFGLFSILYYAWR</sequence>
<name>A0ABN0BDR4_9HELI</name>
<feature type="transmembrane region" description="Helical" evidence="1">
    <location>
        <begin position="112"/>
        <end position="143"/>
    </location>
</feature>